<dbReference type="AlphaFoldDB" id="X1T019"/>
<reference evidence="1" key="1">
    <citation type="journal article" date="2014" name="Front. Microbiol.">
        <title>High frequency of phylogenetically diverse reductive dehalogenase-homologous genes in deep subseafloor sedimentary metagenomes.</title>
        <authorList>
            <person name="Kawai M."/>
            <person name="Futagami T."/>
            <person name="Toyoda A."/>
            <person name="Takaki Y."/>
            <person name="Nishi S."/>
            <person name="Hori S."/>
            <person name="Arai W."/>
            <person name="Tsubouchi T."/>
            <person name="Morono Y."/>
            <person name="Uchiyama I."/>
            <person name="Ito T."/>
            <person name="Fujiyama A."/>
            <person name="Inagaki F."/>
            <person name="Takami H."/>
        </authorList>
    </citation>
    <scope>NUCLEOTIDE SEQUENCE</scope>
    <source>
        <strain evidence="1">Expedition CK06-06</strain>
    </source>
</reference>
<evidence type="ECO:0000313" key="1">
    <source>
        <dbReference type="EMBL" id="GAI84746.1"/>
    </source>
</evidence>
<gene>
    <name evidence="1" type="ORF">S12H4_21658</name>
</gene>
<name>X1T019_9ZZZZ</name>
<protein>
    <submittedName>
        <fullName evidence="1">Uncharacterized protein</fullName>
    </submittedName>
</protein>
<organism evidence="1">
    <name type="scientific">marine sediment metagenome</name>
    <dbReference type="NCBI Taxonomy" id="412755"/>
    <lineage>
        <taxon>unclassified sequences</taxon>
        <taxon>metagenomes</taxon>
        <taxon>ecological metagenomes</taxon>
    </lineage>
</organism>
<proteinExistence type="predicted"/>
<comment type="caution">
    <text evidence="1">The sequence shown here is derived from an EMBL/GenBank/DDBJ whole genome shotgun (WGS) entry which is preliminary data.</text>
</comment>
<accession>X1T019</accession>
<sequence length="53" mass="5999">MEKPTKDDLVKKLDETDQIIRGRLGAKPDPVELDTLLAIRAKQQELLNLILAM</sequence>
<dbReference type="EMBL" id="BARW01011172">
    <property type="protein sequence ID" value="GAI84746.1"/>
    <property type="molecule type" value="Genomic_DNA"/>
</dbReference>